<evidence type="ECO:0000313" key="4">
    <source>
        <dbReference type="Proteomes" id="UP000265520"/>
    </source>
</evidence>
<name>A0A392NLW7_9FABA</name>
<evidence type="ECO:0000256" key="1">
    <source>
        <dbReference type="ARBA" id="ARBA00004413"/>
    </source>
</evidence>
<organism evidence="3 4">
    <name type="scientific">Trifolium medium</name>
    <dbReference type="NCBI Taxonomy" id="97028"/>
    <lineage>
        <taxon>Eukaryota</taxon>
        <taxon>Viridiplantae</taxon>
        <taxon>Streptophyta</taxon>
        <taxon>Embryophyta</taxon>
        <taxon>Tracheophyta</taxon>
        <taxon>Spermatophyta</taxon>
        <taxon>Magnoliopsida</taxon>
        <taxon>eudicotyledons</taxon>
        <taxon>Gunneridae</taxon>
        <taxon>Pentapetalae</taxon>
        <taxon>rosids</taxon>
        <taxon>fabids</taxon>
        <taxon>Fabales</taxon>
        <taxon>Fabaceae</taxon>
        <taxon>Papilionoideae</taxon>
        <taxon>50 kb inversion clade</taxon>
        <taxon>NPAAA clade</taxon>
        <taxon>Hologalegina</taxon>
        <taxon>IRL clade</taxon>
        <taxon>Trifolieae</taxon>
        <taxon>Trifolium</taxon>
    </lineage>
</organism>
<sequence length="208" mass="23639">MWDKLCLVFDSVVIAHDINSAPLTSRVQTALYARANLEFLNETGDDAVNNFPNLCVPLYKLALEGNWPEANRLIVMEEKLKNAAIAKGWPTVLHIASGANHIHFVKELLRMLDDEDIVLQDFNGNTAFCIAAAAGNMEIVDLMLERNIHLPDMTGGNGYTPIQFAAMQGRCKMTWYLYDKTEKVDFRDEDWNLLFFTCIYTGIYGKYY</sequence>
<dbReference type="GO" id="GO:0005886">
    <property type="term" value="C:plasma membrane"/>
    <property type="evidence" value="ECO:0007669"/>
    <property type="project" value="UniProtKB-SubCell"/>
</dbReference>
<comment type="caution">
    <text evidence="3">The sequence shown here is derived from an EMBL/GenBank/DDBJ whole genome shotgun (WGS) entry which is preliminary data.</text>
</comment>
<dbReference type="PANTHER" id="PTHR47303:SF1">
    <property type="entry name" value="NF-KAPPA-B INHIBITOR BETA"/>
    <property type="match status" value="1"/>
</dbReference>
<dbReference type="PROSITE" id="PS50088">
    <property type="entry name" value="ANK_REPEAT"/>
    <property type="match status" value="1"/>
</dbReference>
<evidence type="ECO:0000313" key="3">
    <source>
        <dbReference type="EMBL" id="MCI00230.1"/>
    </source>
</evidence>
<reference evidence="3 4" key="1">
    <citation type="journal article" date="2018" name="Front. Plant Sci.">
        <title>Red Clover (Trifolium pratense) and Zigzag Clover (T. medium) - A Picture of Genomic Similarities and Differences.</title>
        <authorList>
            <person name="Dluhosova J."/>
            <person name="Istvanek J."/>
            <person name="Nedelnik J."/>
            <person name="Repkova J."/>
        </authorList>
    </citation>
    <scope>NUCLEOTIDE SEQUENCE [LARGE SCALE GENOMIC DNA]</scope>
    <source>
        <strain evidence="4">cv. 10/8</strain>
        <tissue evidence="3">Leaf</tissue>
    </source>
</reference>
<dbReference type="InterPro" id="IPR002110">
    <property type="entry name" value="Ankyrin_rpt"/>
</dbReference>
<comment type="subcellular location">
    <subcellularLocation>
        <location evidence="1">Cell membrane</location>
        <topology evidence="1">Peripheral membrane protein</topology>
        <orientation evidence="1">Cytoplasmic side</orientation>
    </subcellularLocation>
</comment>
<dbReference type="InterPro" id="IPR036770">
    <property type="entry name" value="Ankyrin_rpt-contain_sf"/>
</dbReference>
<dbReference type="SUPFAM" id="SSF48403">
    <property type="entry name" value="Ankyrin repeat"/>
    <property type="match status" value="1"/>
</dbReference>
<keyword evidence="4" id="KW-1185">Reference proteome</keyword>
<dbReference type="SMART" id="SM00248">
    <property type="entry name" value="ANK"/>
    <property type="match status" value="3"/>
</dbReference>
<dbReference type="Pfam" id="PF12796">
    <property type="entry name" value="Ank_2"/>
    <property type="match status" value="1"/>
</dbReference>
<keyword evidence="2" id="KW-0040">ANK repeat</keyword>
<feature type="repeat" description="ANK" evidence="2">
    <location>
        <begin position="157"/>
        <end position="189"/>
    </location>
</feature>
<dbReference type="EMBL" id="LXQA010042603">
    <property type="protein sequence ID" value="MCI00230.1"/>
    <property type="molecule type" value="Genomic_DNA"/>
</dbReference>
<dbReference type="Gene3D" id="1.25.40.20">
    <property type="entry name" value="Ankyrin repeat-containing domain"/>
    <property type="match status" value="1"/>
</dbReference>
<dbReference type="Proteomes" id="UP000265520">
    <property type="component" value="Unassembled WGS sequence"/>
</dbReference>
<dbReference type="PANTHER" id="PTHR47303">
    <property type="match status" value="1"/>
</dbReference>
<accession>A0A392NLW7</accession>
<gene>
    <name evidence="3" type="ORF">A2U01_0021247</name>
</gene>
<proteinExistence type="predicted"/>
<dbReference type="AlphaFoldDB" id="A0A392NLW7"/>
<protein>
    <submittedName>
        <fullName evidence="3">Ankyrin repeat-containing protein</fullName>
    </submittedName>
</protein>
<evidence type="ECO:0000256" key="2">
    <source>
        <dbReference type="PROSITE-ProRule" id="PRU00023"/>
    </source>
</evidence>